<accession>A0A0D5CLQ2</accession>
<reference evidence="3 4" key="1">
    <citation type="journal article" date="2015" name="Genome Announc.">
        <title>Complete Genome Sequence of Clavibacter michiganensis subsp. insidiosus R1-1 Using PacBio Single-Molecule Real-Time Technology.</title>
        <authorList>
            <person name="Lu Y."/>
            <person name="Samac D.A."/>
            <person name="Glazebrook J."/>
            <person name="Ishimaru C.A."/>
        </authorList>
    </citation>
    <scope>NUCLEOTIDE SEQUENCE [LARGE SCALE GENOMIC DNA]</scope>
    <source>
        <strain evidence="3 4">R1-1</strain>
    </source>
</reference>
<gene>
    <name evidence="3" type="ORF">VO01_14230</name>
</gene>
<dbReference type="PATRIC" id="fig|33014.5.peg.2940"/>
<dbReference type="Proteomes" id="UP000032604">
    <property type="component" value="Chromosome"/>
</dbReference>
<dbReference type="OrthoDB" id="5189092at2"/>
<sequence>MSSTSPGGRPSAAVYRRRRLLALLVVVAVIAVVVIIVSNLGRGTADTAAPGTTPSDAAAPDGDSGDAAAEAAPDPTPSATASAGTETNADGSCAAGQLTVTPVTDAASYKAGVLPKLSFTVTNTGMEPCTANLGTTTQVFTISSGSDVYWKSTDCQTGAEDAEVELAARTPQTSSPFEWSRQRSSTTTCQEKQRPTVPAGGATYTLSVEVAGVKSAEPKSFLLY</sequence>
<evidence type="ECO:0000313" key="4">
    <source>
        <dbReference type="Proteomes" id="UP000032604"/>
    </source>
</evidence>
<feature type="compositionally biased region" description="Low complexity" evidence="1">
    <location>
        <begin position="44"/>
        <end position="87"/>
    </location>
</feature>
<name>A0A0D5CLQ2_9MICO</name>
<feature type="region of interest" description="Disordered" evidence="1">
    <location>
        <begin position="44"/>
        <end position="89"/>
    </location>
</feature>
<evidence type="ECO:0000256" key="2">
    <source>
        <dbReference type="SAM" id="Phobius"/>
    </source>
</evidence>
<dbReference type="KEGG" id="cmh:VO01_14230"/>
<evidence type="ECO:0000256" key="1">
    <source>
        <dbReference type="SAM" id="MobiDB-lite"/>
    </source>
</evidence>
<evidence type="ECO:0000313" key="3">
    <source>
        <dbReference type="EMBL" id="AJW80606.1"/>
    </source>
</evidence>
<dbReference type="AlphaFoldDB" id="A0A0D5CLQ2"/>
<dbReference type="HOGENOM" id="CLU_075791_3_1_11"/>
<feature type="region of interest" description="Disordered" evidence="1">
    <location>
        <begin position="171"/>
        <end position="196"/>
    </location>
</feature>
<keyword evidence="2" id="KW-0812">Transmembrane</keyword>
<feature type="transmembrane region" description="Helical" evidence="2">
    <location>
        <begin position="20"/>
        <end position="40"/>
    </location>
</feature>
<keyword evidence="2" id="KW-1133">Transmembrane helix</keyword>
<organism evidence="3 4">
    <name type="scientific">Clavibacter michiganensis subsp. insidiosus</name>
    <dbReference type="NCBI Taxonomy" id="33014"/>
    <lineage>
        <taxon>Bacteria</taxon>
        <taxon>Bacillati</taxon>
        <taxon>Actinomycetota</taxon>
        <taxon>Actinomycetes</taxon>
        <taxon>Micrococcales</taxon>
        <taxon>Microbacteriaceae</taxon>
        <taxon>Clavibacter</taxon>
    </lineage>
</organism>
<keyword evidence="2" id="KW-0472">Membrane</keyword>
<protein>
    <submittedName>
        <fullName evidence="3">Uncharacterized protein</fullName>
    </submittedName>
</protein>
<dbReference type="EMBL" id="CP011043">
    <property type="protein sequence ID" value="AJW80606.1"/>
    <property type="molecule type" value="Genomic_DNA"/>
</dbReference>
<dbReference type="RefSeq" id="WP_045530615.1">
    <property type="nucleotide sequence ID" value="NZ_CP011043.1"/>
</dbReference>
<feature type="compositionally biased region" description="Polar residues" evidence="1">
    <location>
        <begin position="171"/>
        <end position="190"/>
    </location>
</feature>
<proteinExistence type="predicted"/>